<dbReference type="AlphaFoldDB" id="A0A1B6CRL0"/>
<gene>
    <name evidence="2" type="ORF">g.26969</name>
</gene>
<feature type="compositionally biased region" description="Basic and acidic residues" evidence="1">
    <location>
        <begin position="65"/>
        <end position="77"/>
    </location>
</feature>
<reference evidence="2" key="1">
    <citation type="submission" date="2015-12" db="EMBL/GenBank/DDBJ databases">
        <title>De novo transcriptome assembly of four potential Pierce s Disease insect vectors from Arizona vineyards.</title>
        <authorList>
            <person name="Tassone E.E."/>
        </authorList>
    </citation>
    <scope>NUCLEOTIDE SEQUENCE</scope>
</reference>
<feature type="compositionally biased region" description="Pro residues" evidence="1">
    <location>
        <begin position="1"/>
        <end position="14"/>
    </location>
</feature>
<sequence>STETPQPPPTPPSEITPSPTVAQNNRKIKKPKKKRPILKPVLSKELKTPTPTSKKSMPPPANMKRQSERIETRHTVPDKMQVSECSTISTSALFKWITSIIPIILDTSKTPQELLAAILGSIQELIHG</sequence>
<evidence type="ECO:0000313" key="2">
    <source>
        <dbReference type="EMBL" id="JAS16092.1"/>
    </source>
</evidence>
<feature type="region of interest" description="Disordered" evidence="1">
    <location>
        <begin position="1"/>
        <end position="82"/>
    </location>
</feature>
<accession>A0A1B6CRL0</accession>
<dbReference type="EMBL" id="GEDC01021206">
    <property type="protein sequence ID" value="JAS16092.1"/>
    <property type="molecule type" value="Transcribed_RNA"/>
</dbReference>
<evidence type="ECO:0000256" key="1">
    <source>
        <dbReference type="SAM" id="MobiDB-lite"/>
    </source>
</evidence>
<protein>
    <submittedName>
        <fullName evidence="2">Uncharacterized protein</fullName>
    </submittedName>
</protein>
<proteinExistence type="predicted"/>
<organism evidence="2">
    <name type="scientific">Clastoptera arizonana</name>
    <name type="common">Arizona spittle bug</name>
    <dbReference type="NCBI Taxonomy" id="38151"/>
    <lineage>
        <taxon>Eukaryota</taxon>
        <taxon>Metazoa</taxon>
        <taxon>Ecdysozoa</taxon>
        <taxon>Arthropoda</taxon>
        <taxon>Hexapoda</taxon>
        <taxon>Insecta</taxon>
        <taxon>Pterygota</taxon>
        <taxon>Neoptera</taxon>
        <taxon>Paraneoptera</taxon>
        <taxon>Hemiptera</taxon>
        <taxon>Auchenorrhyncha</taxon>
        <taxon>Cercopoidea</taxon>
        <taxon>Clastopteridae</taxon>
        <taxon>Clastoptera</taxon>
    </lineage>
</organism>
<feature type="non-terminal residue" evidence="2">
    <location>
        <position position="1"/>
    </location>
</feature>
<feature type="compositionally biased region" description="Basic residues" evidence="1">
    <location>
        <begin position="26"/>
        <end position="37"/>
    </location>
</feature>
<name>A0A1B6CRL0_9HEMI</name>